<gene>
    <name evidence="8" type="ORF">CDV36_004741</name>
</gene>
<dbReference type="OrthoDB" id="3266505at2759"/>
<dbReference type="CDD" id="cd12148">
    <property type="entry name" value="fungal_TF_MHR"/>
    <property type="match status" value="1"/>
</dbReference>
<dbReference type="Proteomes" id="UP000277212">
    <property type="component" value="Unassembled WGS sequence"/>
</dbReference>
<dbReference type="GO" id="GO:0045944">
    <property type="term" value="P:positive regulation of transcription by RNA polymerase II"/>
    <property type="evidence" value="ECO:0007669"/>
    <property type="project" value="TreeGrafter"/>
</dbReference>
<keyword evidence="4" id="KW-0804">Transcription</keyword>
<evidence type="ECO:0000256" key="2">
    <source>
        <dbReference type="ARBA" id="ARBA00023015"/>
    </source>
</evidence>
<evidence type="ECO:0000256" key="1">
    <source>
        <dbReference type="ARBA" id="ARBA00004123"/>
    </source>
</evidence>
<dbReference type="GO" id="GO:0005634">
    <property type="term" value="C:nucleus"/>
    <property type="evidence" value="ECO:0007669"/>
    <property type="project" value="UniProtKB-SubCell"/>
</dbReference>
<evidence type="ECO:0000256" key="6">
    <source>
        <dbReference type="SAM" id="MobiDB-lite"/>
    </source>
</evidence>
<keyword evidence="3" id="KW-0238">DNA-binding</keyword>
<keyword evidence="2" id="KW-0805">Transcription regulation</keyword>
<dbReference type="InterPro" id="IPR051711">
    <property type="entry name" value="Stress_Response_Reg"/>
</dbReference>
<evidence type="ECO:0000256" key="5">
    <source>
        <dbReference type="ARBA" id="ARBA00023242"/>
    </source>
</evidence>
<dbReference type="PANTHER" id="PTHR47540">
    <property type="entry name" value="THIAMINE REPRESSIBLE GENES REGULATORY PROTEIN THI5"/>
    <property type="match status" value="1"/>
</dbReference>
<proteinExistence type="predicted"/>
<comment type="caution">
    <text evidence="8">The sequence shown here is derived from an EMBL/GenBank/DDBJ whole genome shotgun (WGS) entry which is preliminary data.</text>
</comment>
<accession>A0A3M2SEC2</accession>
<evidence type="ECO:0000259" key="7">
    <source>
        <dbReference type="SMART" id="SM00906"/>
    </source>
</evidence>
<name>A0A3M2SEC2_9HYPO</name>
<protein>
    <recommendedName>
        <fullName evidence="7">Xylanolytic transcriptional activator regulatory domain-containing protein</fullName>
    </recommendedName>
</protein>
<feature type="region of interest" description="Disordered" evidence="6">
    <location>
        <begin position="1"/>
        <end position="25"/>
    </location>
</feature>
<organism evidence="8 9">
    <name type="scientific">Fusarium kuroshium</name>
    <dbReference type="NCBI Taxonomy" id="2010991"/>
    <lineage>
        <taxon>Eukaryota</taxon>
        <taxon>Fungi</taxon>
        <taxon>Dikarya</taxon>
        <taxon>Ascomycota</taxon>
        <taxon>Pezizomycotina</taxon>
        <taxon>Sordariomycetes</taxon>
        <taxon>Hypocreomycetidae</taxon>
        <taxon>Hypocreales</taxon>
        <taxon>Nectriaceae</taxon>
        <taxon>Fusarium</taxon>
        <taxon>Fusarium solani species complex</taxon>
    </lineage>
</organism>
<dbReference type="SMART" id="SM00906">
    <property type="entry name" value="Fungal_trans"/>
    <property type="match status" value="1"/>
</dbReference>
<keyword evidence="9" id="KW-1185">Reference proteome</keyword>
<dbReference type="STRING" id="2010991.A0A3M2SEC2"/>
<dbReference type="PANTHER" id="PTHR47540:SF6">
    <property type="entry name" value="ZN(II)2CYS6 TRANSCRIPTION FACTOR (EUROFUNG)"/>
    <property type="match status" value="1"/>
</dbReference>
<keyword evidence="5" id="KW-0539">Nucleus</keyword>
<evidence type="ECO:0000313" key="8">
    <source>
        <dbReference type="EMBL" id="RMJ15565.1"/>
    </source>
</evidence>
<dbReference type="InterPro" id="IPR007219">
    <property type="entry name" value="XnlR_reg_dom"/>
</dbReference>
<evidence type="ECO:0000256" key="3">
    <source>
        <dbReference type="ARBA" id="ARBA00023125"/>
    </source>
</evidence>
<dbReference type="GO" id="GO:0043565">
    <property type="term" value="F:sequence-specific DNA binding"/>
    <property type="evidence" value="ECO:0007669"/>
    <property type="project" value="TreeGrafter"/>
</dbReference>
<dbReference type="EMBL" id="NKUJ01000062">
    <property type="protein sequence ID" value="RMJ15565.1"/>
    <property type="molecule type" value="Genomic_DNA"/>
</dbReference>
<sequence length="619" mass="69168">MPRSSGSNNERRLRSATPSLPQKKSIAFLDRILQENAELRASLPPSKSPPVKPASTTPSHHDPMPKDDEDAAQNQILEESDWFAHTRISDTPIWIGEIADAAFATRFRQFASSSKAPSHIPRTQFASDDALRGLAATNPAWRSPPCARLLIETALQFLRHNYHIVRRSEVLALSTGGFDHFIQGTSPASAAKMWALFAIGELRSSKCLNMNNNFPGLAYFAVASDAIRMINERPQLEVIETLLLLAIYSLETNRRHSACAFVGSALRLATIMGLHVNIGHAYVPDPELREHRVRVWWSVYVLDRVLPPKIGLPLPIPDDDISVDLPSTNPVLNSGDFGDHLHFVAVVRLAKIAGNISRSLYVRTPQRDTFLQRVEKIREELGQWRDQLPEHMKLDFTRGNDSHGYSQPVTSPLQLTFNQLLILATRPVLLFVFRRHIEANTATTSASSLPGHALEISEACIRSARQSYQLLSQCWVNGDFHVFNYSYVQHLFSAAVILAIAGALGRETSQNDNDEFNLAAGFLQQLEQNGHFAAMEFYSHIKEIRSTLERLHSTDVPLLTSGNSESQPSVQTFQSTFSDQTMSASGSHDDHGLQFVDDLPLDLSFLDDWIYENALQHLC</sequence>
<evidence type="ECO:0000256" key="4">
    <source>
        <dbReference type="ARBA" id="ARBA00023163"/>
    </source>
</evidence>
<reference evidence="8 9" key="1">
    <citation type="submission" date="2017-06" db="EMBL/GenBank/DDBJ databases">
        <title>Comparative genomic analysis of Ambrosia Fusariam Clade fungi.</title>
        <authorList>
            <person name="Stajich J.E."/>
            <person name="Carrillo J."/>
            <person name="Kijimoto T."/>
            <person name="Eskalen A."/>
            <person name="O'Donnell K."/>
            <person name="Kasson M."/>
        </authorList>
    </citation>
    <scope>NUCLEOTIDE SEQUENCE [LARGE SCALE GENOMIC DNA]</scope>
    <source>
        <strain evidence="8">UCR3666</strain>
    </source>
</reference>
<comment type="subcellular location">
    <subcellularLocation>
        <location evidence="1">Nucleus</location>
    </subcellularLocation>
</comment>
<dbReference type="GO" id="GO:0008270">
    <property type="term" value="F:zinc ion binding"/>
    <property type="evidence" value="ECO:0007669"/>
    <property type="project" value="InterPro"/>
</dbReference>
<feature type="domain" description="Xylanolytic transcriptional activator regulatory" evidence="7">
    <location>
        <begin position="258"/>
        <end position="332"/>
    </location>
</feature>
<dbReference type="GO" id="GO:0006351">
    <property type="term" value="P:DNA-templated transcription"/>
    <property type="evidence" value="ECO:0007669"/>
    <property type="project" value="InterPro"/>
</dbReference>
<dbReference type="Pfam" id="PF04082">
    <property type="entry name" value="Fungal_trans"/>
    <property type="match status" value="1"/>
</dbReference>
<evidence type="ECO:0000313" key="9">
    <source>
        <dbReference type="Proteomes" id="UP000277212"/>
    </source>
</evidence>
<dbReference type="AlphaFoldDB" id="A0A3M2SEC2"/>
<feature type="region of interest" description="Disordered" evidence="6">
    <location>
        <begin position="37"/>
        <end position="68"/>
    </location>
</feature>